<comment type="pathway">
    <text evidence="1">Lipid metabolism.</text>
</comment>
<dbReference type="PANTHER" id="PTHR10434">
    <property type="entry name" value="1-ACYL-SN-GLYCEROL-3-PHOSPHATE ACYLTRANSFERASE"/>
    <property type="match status" value="1"/>
</dbReference>
<protein>
    <submittedName>
        <fullName evidence="5">1-acyl-sn-glycerol-3-phosphate acyltransferase</fullName>
        <ecNumber evidence="5">2.3.1.51</ecNumber>
    </submittedName>
</protein>
<dbReference type="Pfam" id="PF01553">
    <property type="entry name" value="Acyltransferase"/>
    <property type="match status" value="1"/>
</dbReference>
<feature type="domain" description="Phospholipid/glycerol acyltransferase" evidence="4">
    <location>
        <begin position="69"/>
        <end position="183"/>
    </location>
</feature>
<organism evidence="5 6">
    <name type="scientific">Sphingomonas prati</name>
    <dbReference type="NCBI Taxonomy" id="1843237"/>
    <lineage>
        <taxon>Bacteria</taxon>
        <taxon>Pseudomonadati</taxon>
        <taxon>Pseudomonadota</taxon>
        <taxon>Alphaproteobacteria</taxon>
        <taxon>Sphingomonadales</taxon>
        <taxon>Sphingomonadaceae</taxon>
        <taxon>Sphingomonas</taxon>
    </lineage>
</organism>
<name>A0A7W9BRT0_9SPHN</name>
<evidence type="ECO:0000313" key="6">
    <source>
        <dbReference type="Proteomes" id="UP000546701"/>
    </source>
</evidence>
<keyword evidence="3 5" id="KW-0012">Acyltransferase</keyword>
<dbReference type="OrthoDB" id="5290997at2"/>
<comment type="caution">
    <text evidence="5">The sequence shown here is derived from an EMBL/GenBank/DDBJ whole genome shotgun (WGS) entry which is preliminary data.</text>
</comment>
<dbReference type="GO" id="GO:0003841">
    <property type="term" value="F:1-acylglycerol-3-phosphate O-acyltransferase activity"/>
    <property type="evidence" value="ECO:0007669"/>
    <property type="project" value="UniProtKB-EC"/>
</dbReference>
<dbReference type="PANTHER" id="PTHR10434:SF40">
    <property type="entry name" value="1-ACYL-SN-GLYCEROL-3-PHOSPHATE ACYLTRANSFERASE"/>
    <property type="match status" value="1"/>
</dbReference>
<dbReference type="Proteomes" id="UP000546701">
    <property type="component" value="Unassembled WGS sequence"/>
</dbReference>
<reference evidence="5 6" key="1">
    <citation type="submission" date="2020-08" db="EMBL/GenBank/DDBJ databases">
        <title>Genomic Encyclopedia of Type Strains, Phase IV (KMG-IV): sequencing the most valuable type-strain genomes for metagenomic binning, comparative biology and taxonomic classification.</title>
        <authorList>
            <person name="Goeker M."/>
        </authorList>
    </citation>
    <scope>NUCLEOTIDE SEQUENCE [LARGE SCALE GENOMIC DNA]</scope>
    <source>
        <strain evidence="5 6">DSM 103336</strain>
    </source>
</reference>
<dbReference type="SMART" id="SM00563">
    <property type="entry name" value="PlsC"/>
    <property type="match status" value="1"/>
</dbReference>
<dbReference type="SUPFAM" id="SSF69593">
    <property type="entry name" value="Glycerol-3-phosphate (1)-acyltransferase"/>
    <property type="match status" value="1"/>
</dbReference>
<dbReference type="EMBL" id="JACIJR010000003">
    <property type="protein sequence ID" value="MBB5728969.1"/>
    <property type="molecule type" value="Genomic_DNA"/>
</dbReference>
<evidence type="ECO:0000256" key="2">
    <source>
        <dbReference type="ARBA" id="ARBA00022679"/>
    </source>
</evidence>
<accession>A0A7W9BRT0</accession>
<dbReference type="InterPro" id="IPR002123">
    <property type="entry name" value="Plipid/glycerol_acylTrfase"/>
</dbReference>
<keyword evidence="2 5" id="KW-0808">Transferase</keyword>
<dbReference type="CDD" id="cd07989">
    <property type="entry name" value="LPLAT_AGPAT-like"/>
    <property type="match status" value="1"/>
</dbReference>
<sequence>MALIRSILFALFFYPGSVGAVTLALIVAPLGTAPVLKVSLGWAYWHRWCARWLLGIRIRVEGVIPQEPALVAAKHESMFETLELIILLPDPAVVVKQELTEIFGWGRAARAHGVIPVDREGSATALRIMMRAAKAAVAAGRSIVIFPEGTRTAPGTRAPLRPGFAGLYRTLGLPVVPVALDSGRVYPKGFVKHSGTVTFRFGPPIVPGLKREAIETQVLDAINALNGPVRPA</sequence>
<gene>
    <name evidence="5" type="ORF">FHS99_001447</name>
</gene>
<evidence type="ECO:0000256" key="1">
    <source>
        <dbReference type="ARBA" id="ARBA00005189"/>
    </source>
</evidence>
<dbReference type="GO" id="GO:0006654">
    <property type="term" value="P:phosphatidic acid biosynthetic process"/>
    <property type="evidence" value="ECO:0007669"/>
    <property type="project" value="TreeGrafter"/>
</dbReference>
<dbReference type="RefSeq" id="WP_157176736.1">
    <property type="nucleotide sequence ID" value="NZ_BMJP01000002.1"/>
</dbReference>
<evidence type="ECO:0000256" key="3">
    <source>
        <dbReference type="ARBA" id="ARBA00023315"/>
    </source>
</evidence>
<dbReference type="AlphaFoldDB" id="A0A7W9BRT0"/>
<proteinExistence type="predicted"/>
<evidence type="ECO:0000259" key="4">
    <source>
        <dbReference type="SMART" id="SM00563"/>
    </source>
</evidence>
<dbReference type="EC" id="2.3.1.51" evidence="5"/>
<evidence type="ECO:0000313" key="5">
    <source>
        <dbReference type="EMBL" id="MBB5728969.1"/>
    </source>
</evidence>
<keyword evidence="6" id="KW-1185">Reference proteome</keyword>